<dbReference type="AlphaFoldDB" id="M1PS96"/>
<gene>
    <name evidence="1" type="ordered locus">UWK_02700</name>
</gene>
<dbReference type="PANTHER" id="PTHR35564:SF3">
    <property type="entry name" value="TYPE VI SECRETION SYSTEM BASEPLATE SUBUNIT TSSG"/>
    <property type="match status" value="1"/>
</dbReference>
<sequence>MAGTDRGTSPDLKLDVKLSLLKEGENFSFFQVIRLLRLYLDSPSSESKAAPYQHNQIRIVPHLSLGFPASDIESIEEHCDQNDKSTFKIKTNFLSLYGSSSPLPTFYSEELLDEASEDTSASRDFLDIIHQRLYLLFFQSWLKYRQFQQISEEEENSHLERLFCLLGLGEPEFRKNIQNPKDLLRYAGLFSQAPRSALGLKTLLSDALNLPVDILSCLERKAKIPEDQRIQLGASVVALGCDSFLGEEIGDRMGRFRIEIGPLDEPEYRAFLPGSALYNKVVMLTDLFVSDPLDYDIKVTMAGRQAKTVCLGGEQWSGLGLDSWLFSGEEIGEKSNLFYPQR</sequence>
<dbReference type="InterPro" id="IPR010732">
    <property type="entry name" value="T6SS_TssG-like"/>
</dbReference>
<reference evidence="2" key="1">
    <citation type="journal article" date="2013" name="Stand. Genomic Sci.">
        <title>Complete genome sequence of Desulfocapsa sulfexigens, a marine deltaproteobacterium specialized in disproportionating inorganic sulfur compounds.</title>
        <authorList>
            <person name="Finster K.W."/>
            <person name="Kjeldsen K.U."/>
            <person name="Kube M."/>
            <person name="Reinhardt R."/>
            <person name="Mussmann M."/>
            <person name="Amann R."/>
            <person name="Schreiber L."/>
        </authorList>
    </citation>
    <scope>NUCLEOTIDE SEQUENCE [LARGE SCALE GENOMIC DNA]</scope>
    <source>
        <strain evidence="2">DSM 10523 / SB164P1</strain>
    </source>
</reference>
<protein>
    <submittedName>
        <fullName evidence="1">Type VI secretion protein, VC_A0111 family</fullName>
    </submittedName>
</protein>
<evidence type="ECO:0000313" key="2">
    <source>
        <dbReference type="Proteomes" id="UP000011721"/>
    </source>
</evidence>
<dbReference type="eggNOG" id="COG3520">
    <property type="taxonomic scope" value="Bacteria"/>
</dbReference>
<dbReference type="Proteomes" id="UP000011721">
    <property type="component" value="Chromosome"/>
</dbReference>
<dbReference type="PANTHER" id="PTHR35564">
    <property type="match status" value="1"/>
</dbReference>
<dbReference type="RefSeq" id="WP_015404922.1">
    <property type="nucleotide sequence ID" value="NC_020304.1"/>
</dbReference>
<dbReference type="NCBIfam" id="TIGR03347">
    <property type="entry name" value="VI_chp_1"/>
    <property type="match status" value="1"/>
</dbReference>
<dbReference type="OrthoDB" id="1523296at2"/>
<keyword evidence="2" id="KW-1185">Reference proteome</keyword>
<accession>M1PS96</accession>
<name>M1PS96_DESSD</name>
<evidence type="ECO:0000313" key="1">
    <source>
        <dbReference type="EMBL" id="AGF79236.1"/>
    </source>
</evidence>
<dbReference type="EMBL" id="CP003985">
    <property type="protein sequence ID" value="AGF79236.1"/>
    <property type="molecule type" value="Genomic_DNA"/>
</dbReference>
<proteinExistence type="predicted"/>
<organism evidence="1 2">
    <name type="scientific">Desulfocapsa sulfexigens (strain DSM 10523 / SB164P1)</name>
    <dbReference type="NCBI Taxonomy" id="1167006"/>
    <lineage>
        <taxon>Bacteria</taxon>
        <taxon>Pseudomonadati</taxon>
        <taxon>Thermodesulfobacteriota</taxon>
        <taxon>Desulfobulbia</taxon>
        <taxon>Desulfobulbales</taxon>
        <taxon>Desulfocapsaceae</taxon>
        <taxon>Desulfocapsa</taxon>
    </lineage>
</organism>
<dbReference type="KEGG" id="dsf:UWK_02700"/>
<dbReference type="STRING" id="1167006.UWK_02700"/>
<dbReference type="Pfam" id="PF06996">
    <property type="entry name" value="T6SS_TssG"/>
    <property type="match status" value="1"/>
</dbReference>
<dbReference type="HOGENOM" id="CLU_048238_0_1_7"/>